<dbReference type="InterPro" id="IPR049452">
    <property type="entry name" value="Anoctamin_TM"/>
</dbReference>
<evidence type="ECO:0000256" key="1">
    <source>
        <dbReference type="ARBA" id="ARBA00004141"/>
    </source>
</evidence>
<comment type="caution">
    <text evidence="9">The sequence shown here is derived from an EMBL/GenBank/DDBJ whole genome shotgun (WGS) entry which is preliminary data.</text>
</comment>
<feature type="compositionally biased region" description="Low complexity" evidence="5">
    <location>
        <begin position="1203"/>
        <end position="1219"/>
    </location>
</feature>
<feature type="domain" description="Anoctamin alpha-beta plait" evidence="8">
    <location>
        <begin position="14"/>
        <end position="109"/>
    </location>
</feature>
<evidence type="ECO:0000259" key="7">
    <source>
        <dbReference type="Pfam" id="PF04547"/>
    </source>
</evidence>
<feature type="transmembrane region" description="Helical" evidence="6">
    <location>
        <begin position="290"/>
        <end position="314"/>
    </location>
</feature>
<gene>
    <name evidence="9" type="ORF">DIURU_005458</name>
</gene>
<dbReference type="EMBL" id="SWFT01000161">
    <property type="protein sequence ID" value="KAA8896945.1"/>
    <property type="molecule type" value="Genomic_DNA"/>
</dbReference>
<feature type="transmembrane region" description="Helical" evidence="6">
    <location>
        <begin position="335"/>
        <end position="358"/>
    </location>
</feature>
<feature type="transmembrane region" description="Helical" evidence="6">
    <location>
        <begin position="185"/>
        <end position="203"/>
    </location>
</feature>
<feature type="compositionally biased region" description="Basic and acidic residues" evidence="5">
    <location>
        <begin position="687"/>
        <end position="698"/>
    </location>
</feature>
<keyword evidence="2 6" id="KW-0812">Transmembrane</keyword>
<feature type="compositionally biased region" description="Polar residues" evidence="5">
    <location>
        <begin position="816"/>
        <end position="826"/>
    </location>
</feature>
<dbReference type="VEuPathDB" id="FungiDB:DIURU_005458"/>
<dbReference type="RefSeq" id="XP_034009687.1">
    <property type="nucleotide sequence ID" value="XM_034158442.1"/>
</dbReference>
<dbReference type="GO" id="GO:0016020">
    <property type="term" value="C:membrane"/>
    <property type="evidence" value="ECO:0007669"/>
    <property type="project" value="UniProtKB-SubCell"/>
</dbReference>
<dbReference type="OrthoDB" id="296386at2759"/>
<dbReference type="Proteomes" id="UP000449547">
    <property type="component" value="Unassembled WGS sequence"/>
</dbReference>
<feature type="compositionally biased region" description="Basic residues" evidence="5">
    <location>
        <begin position="1220"/>
        <end position="1234"/>
    </location>
</feature>
<evidence type="ECO:0000259" key="8">
    <source>
        <dbReference type="Pfam" id="PF20877"/>
    </source>
</evidence>
<feature type="compositionally biased region" description="Polar residues" evidence="5">
    <location>
        <begin position="906"/>
        <end position="934"/>
    </location>
</feature>
<dbReference type="GO" id="GO:0005254">
    <property type="term" value="F:chloride channel activity"/>
    <property type="evidence" value="ECO:0007669"/>
    <property type="project" value="TreeGrafter"/>
</dbReference>
<evidence type="ECO:0000256" key="6">
    <source>
        <dbReference type="SAM" id="Phobius"/>
    </source>
</evidence>
<feature type="transmembrane region" description="Helical" evidence="6">
    <location>
        <begin position="482"/>
        <end position="505"/>
    </location>
</feature>
<feature type="domain" description="Anoctamin transmembrane" evidence="7">
    <location>
        <begin position="146"/>
        <end position="599"/>
    </location>
</feature>
<proteinExistence type="predicted"/>
<accession>A0A642UD00</accession>
<feature type="compositionally biased region" description="Low complexity" evidence="5">
    <location>
        <begin position="989"/>
        <end position="1012"/>
    </location>
</feature>
<dbReference type="Pfam" id="PF20877">
    <property type="entry name" value="Anoctamin_N"/>
    <property type="match status" value="1"/>
</dbReference>
<dbReference type="PANTHER" id="PTHR12308:SF73">
    <property type="entry name" value="ANOCTAMIN"/>
    <property type="match status" value="1"/>
</dbReference>
<keyword evidence="4 6" id="KW-0472">Membrane</keyword>
<feature type="compositionally biased region" description="Low complexity" evidence="5">
    <location>
        <begin position="845"/>
        <end position="863"/>
    </location>
</feature>
<reference evidence="9 10" key="1">
    <citation type="submission" date="2019-07" db="EMBL/GenBank/DDBJ databases">
        <title>Genome assembly of two rare yeast pathogens: Diutina rugosa and Trichomonascus ciferrii.</title>
        <authorList>
            <person name="Mixao V."/>
            <person name="Saus E."/>
            <person name="Hansen A."/>
            <person name="Lass-Flor C."/>
            <person name="Gabaldon T."/>
        </authorList>
    </citation>
    <scope>NUCLEOTIDE SEQUENCE [LARGE SCALE GENOMIC DNA]</scope>
    <source>
        <strain evidence="9 10">CBS 613</strain>
    </source>
</reference>
<feature type="compositionally biased region" description="Low complexity" evidence="5">
    <location>
        <begin position="938"/>
        <end position="973"/>
    </location>
</feature>
<dbReference type="AlphaFoldDB" id="A0A642UD00"/>
<feature type="compositionally biased region" description="Polar residues" evidence="5">
    <location>
        <begin position="1023"/>
        <end position="1032"/>
    </location>
</feature>
<keyword evidence="10" id="KW-1185">Reference proteome</keyword>
<evidence type="ECO:0000256" key="4">
    <source>
        <dbReference type="ARBA" id="ARBA00023136"/>
    </source>
</evidence>
<dbReference type="InterPro" id="IPR049456">
    <property type="entry name" value="Anoctamin_N_fung"/>
</dbReference>
<dbReference type="PANTHER" id="PTHR12308">
    <property type="entry name" value="ANOCTAMIN"/>
    <property type="match status" value="1"/>
</dbReference>
<feature type="transmembrane region" description="Helical" evidence="6">
    <location>
        <begin position="161"/>
        <end position="179"/>
    </location>
</feature>
<keyword evidence="3 6" id="KW-1133">Transmembrane helix</keyword>
<evidence type="ECO:0000313" key="10">
    <source>
        <dbReference type="Proteomes" id="UP000449547"/>
    </source>
</evidence>
<feature type="transmembrane region" description="Helical" evidence="6">
    <location>
        <begin position="258"/>
        <end position="284"/>
    </location>
</feature>
<dbReference type="InterPro" id="IPR007632">
    <property type="entry name" value="Anoctamin"/>
</dbReference>
<feature type="region of interest" description="Disordered" evidence="5">
    <location>
        <begin position="668"/>
        <end position="701"/>
    </location>
</feature>
<evidence type="ECO:0000256" key="3">
    <source>
        <dbReference type="ARBA" id="ARBA00022989"/>
    </source>
</evidence>
<feature type="compositionally biased region" description="Polar residues" evidence="5">
    <location>
        <begin position="864"/>
        <end position="893"/>
    </location>
</feature>
<feature type="transmembrane region" description="Helical" evidence="6">
    <location>
        <begin position="409"/>
        <end position="427"/>
    </location>
</feature>
<evidence type="ECO:0000256" key="5">
    <source>
        <dbReference type="SAM" id="MobiDB-lite"/>
    </source>
</evidence>
<protein>
    <submittedName>
        <fullName evidence="9">Uncharacterized protein</fullName>
    </submittedName>
</protein>
<dbReference type="OMA" id="HYHPPSH"/>
<dbReference type="GO" id="GO:0032541">
    <property type="term" value="C:cortical endoplasmic reticulum"/>
    <property type="evidence" value="ECO:0007669"/>
    <property type="project" value="TreeGrafter"/>
</dbReference>
<comment type="subcellular location">
    <subcellularLocation>
        <location evidence="1">Membrane</location>
        <topology evidence="1">Multi-pass membrane protein</topology>
    </subcellularLocation>
</comment>
<feature type="region of interest" description="Disordered" evidence="5">
    <location>
        <begin position="756"/>
        <end position="973"/>
    </location>
</feature>
<feature type="compositionally biased region" description="Low complexity" evidence="5">
    <location>
        <begin position="1171"/>
        <end position="1190"/>
    </location>
</feature>
<sequence length="1234" mass="132363">MSTAASHSVATADADYVLSVKYNAKEYDRLVTVLGKGGFAVVAAAGAAPDQLLIFVKLAAQELDIQAQNDMVRGFEVGVTAKDTTDASRLRIIYTYLSSPEAVGGLAIDRAHYPNLLAVFPATDAAKAKPLAQALAQPPALQAVTATYGAEVGLYFEFAKFYITWLGYLSVFGAIGYLWHRKVFSLSYTFINLVWGLLFITLWRARQQGLVSQWGIQHCHRVDDHQQQLARINTNRPASEVQAFDAKRFIKQLAFTPVALGFTAVLVSYQLLCFVIEIFLTHIYDGPFKSVLTFIPTVLIVGFVPILSAVYDIVQRKFIDWEGHDTEKSREKSKVVKGFVLNFLTSYVPLIITSFIYLPFAHLLEPELDVLRSYIDGKVDHNAFYYRYVASLKSSRDFQINQHRLTNQFFFYIVTSQVINLVTKYVVPVIINQVKYNVNSFNQVVGKNDDPHDHAFLQHVRQLVTLPEFDVHTNYRGLVTQYGYLILFGPVWPLAPIACAIFNLITFRLDLATVTSGKFKQPPIPRRVDSIAPWNYALFGLTWIASALSPVVTAFYRHGTIPPKPSGQWSLNNASVNLESSIKIVLLLLVSEHGFLIAYHSLNKLLSFVDIAHDQDFIDTDIKLRRDFYKQHLESKFKIPADSHAPVWKQSTASKALEQGPLIVKTQGELQKQHKAQQQQKHQQKHVSYDDSKEKQRQQQEPVVVAQGFNAREAQADGTSTVKNRGVAIVEDPNSGTHTITEPSIEEGLRRRMTKDDDIITNPDGSLSTFDTRSKHVTDLPPTSNNEQVIPSKQDQTQPSTQSKAIPQHREALVTEPTSNTSSVYSGTPVDNAAKQGAASHTGVGSTSAPTGAANGAPGAHGTSSGAHTSGLSNVTSGIPGTPVNAPTGSQPTYAREGIDGAKPTGSGTAGSSSKQVPANATSKQAPINATGTSVPVGGHSAGSAAGSSKQTAPGSSTGAAGSTAGSGPTARTVTGASDAGIVGVAGGAAVPASPRSSAASKVASGSSQGSQIKPVAVITKDPQGNPTSTTRGLEEITADGIKTIVTESTVATPEGVEKVTQVVKEIPKDGSLDATGAAIADKAKGLRETVADGSKTTVVETLESATKKVETVTQSHSLETAPKNADELAHTSKEEYASFIEKSKEQAKEIATAVENSGSAAKKEAIESTAAGGTKVVSSSGGSTTAKAAEGGHHNHRHHLGKQSPDKPSSVSSEQSSSKAKKSSSLKKFFNKI</sequence>
<feature type="region of interest" description="Disordered" evidence="5">
    <location>
        <begin position="989"/>
        <end position="1032"/>
    </location>
</feature>
<name>A0A642UD00_DIURU</name>
<feature type="region of interest" description="Disordered" evidence="5">
    <location>
        <begin position="1156"/>
        <end position="1234"/>
    </location>
</feature>
<evidence type="ECO:0000313" key="9">
    <source>
        <dbReference type="EMBL" id="KAA8896945.1"/>
    </source>
</evidence>
<evidence type="ECO:0000256" key="2">
    <source>
        <dbReference type="ARBA" id="ARBA00022692"/>
    </source>
</evidence>
<organism evidence="9 10">
    <name type="scientific">Diutina rugosa</name>
    <name type="common">Yeast</name>
    <name type="synonym">Candida rugosa</name>
    <dbReference type="NCBI Taxonomy" id="5481"/>
    <lineage>
        <taxon>Eukaryota</taxon>
        <taxon>Fungi</taxon>
        <taxon>Dikarya</taxon>
        <taxon>Ascomycota</taxon>
        <taxon>Saccharomycotina</taxon>
        <taxon>Pichiomycetes</taxon>
        <taxon>Debaryomycetaceae</taxon>
        <taxon>Diutina</taxon>
    </lineage>
</organism>
<dbReference type="GeneID" id="54784109"/>
<dbReference type="Pfam" id="PF04547">
    <property type="entry name" value="Anoctamin"/>
    <property type="match status" value="1"/>
</dbReference>
<feature type="compositionally biased region" description="Polar residues" evidence="5">
    <location>
        <begin position="781"/>
        <end position="805"/>
    </location>
</feature>